<evidence type="ECO:0000313" key="2">
    <source>
        <dbReference type="EMBL" id="XDP46209.1"/>
    </source>
</evidence>
<evidence type="ECO:0000259" key="1">
    <source>
        <dbReference type="PROSITE" id="PS50995"/>
    </source>
</evidence>
<dbReference type="InterPro" id="IPR036390">
    <property type="entry name" value="WH_DNA-bd_sf"/>
</dbReference>
<feature type="domain" description="HTH marR-type" evidence="1">
    <location>
        <begin position="12"/>
        <end position="145"/>
    </location>
</feature>
<dbReference type="Gene3D" id="1.10.10.10">
    <property type="entry name" value="Winged helix-like DNA-binding domain superfamily/Winged helix DNA-binding domain"/>
    <property type="match status" value="1"/>
</dbReference>
<dbReference type="EMBL" id="CP163302">
    <property type="protein sequence ID" value="XDP46209.1"/>
    <property type="molecule type" value="Genomic_DNA"/>
</dbReference>
<gene>
    <name evidence="2" type="ORF">AB5L97_04105</name>
</gene>
<dbReference type="SMART" id="SM00347">
    <property type="entry name" value="HTH_MARR"/>
    <property type="match status" value="1"/>
</dbReference>
<dbReference type="GO" id="GO:0003700">
    <property type="term" value="F:DNA-binding transcription factor activity"/>
    <property type="evidence" value="ECO:0007669"/>
    <property type="project" value="InterPro"/>
</dbReference>
<dbReference type="AlphaFoldDB" id="A0AB39L7R0"/>
<name>A0AB39L7R0_9MICC</name>
<proteinExistence type="predicted"/>
<dbReference type="InterPro" id="IPR000835">
    <property type="entry name" value="HTH_MarR-typ"/>
</dbReference>
<dbReference type="PANTHER" id="PTHR39515">
    <property type="entry name" value="CONSERVED PROTEIN"/>
    <property type="match status" value="1"/>
</dbReference>
<accession>A0AB39L7R0</accession>
<dbReference type="InterPro" id="IPR052526">
    <property type="entry name" value="HTH-type_Bedaq_tolerance"/>
</dbReference>
<reference evidence="2" key="1">
    <citation type="submission" date="2024-07" db="EMBL/GenBank/DDBJ databases">
        <authorList>
            <person name="fu j."/>
        </authorList>
    </citation>
    <scope>NUCLEOTIDE SEQUENCE</scope>
    <source>
        <strain evidence="2">P10A9</strain>
    </source>
</reference>
<dbReference type="InterPro" id="IPR036388">
    <property type="entry name" value="WH-like_DNA-bd_sf"/>
</dbReference>
<dbReference type="RefSeq" id="WP_369046568.1">
    <property type="nucleotide sequence ID" value="NZ_CP163302.1"/>
</dbReference>
<dbReference type="SUPFAM" id="SSF46785">
    <property type="entry name" value="Winged helix' DNA-binding domain"/>
    <property type="match status" value="1"/>
</dbReference>
<organism evidence="2">
    <name type="scientific">Sinomonas puerhi</name>
    <dbReference type="NCBI Taxonomy" id="3238584"/>
    <lineage>
        <taxon>Bacteria</taxon>
        <taxon>Bacillati</taxon>
        <taxon>Actinomycetota</taxon>
        <taxon>Actinomycetes</taxon>
        <taxon>Micrococcales</taxon>
        <taxon>Micrococcaceae</taxon>
        <taxon>Sinomonas</taxon>
    </lineage>
</organism>
<dbReference type="PANTHER" id="PTHR39515:SF2">
    <property type="entry name" value="HTH-TYPE TRANSCRIPTIONAL REGULATOR RV0880"/>
    <property type="match status" value="1"/>
</dbReference>
<dbReference type="Pfam" id="PF01047">
    <property type="entry name" value="MarR"/>
    <property type="match status" value="1"/>
</dbReference>
<sequence length="170" mass="18695">MGPAAETEDTRASELAALIRVPVTILADALRRAGSSQALPSAQAQTLSQLSAGEPMSVSDLAGAQELAVSSMTEVVQRLERKGLVERAEDHDGDRRRVFVAITPEGLYRLRESIAARDSLVVKRLEGLEDHELELLARAAPLLWRLARLDPEIWPRIPGRPPRPRSRELP</sequence>
<dbReference type="KEGG" id="spue:AB5L97_04105"/>
<protein>
    <submittedName>
        <fullName evidence="2">MarR family winged helix-turn-helix transcriptional regulator</fullName>
    </submittedName>
</protein>
<dbReference type="PROSITE" id="PS50995">
    <property type="entry name" value="HTH_MARR_2"/>
    <property type="match status" value="1"/>
</dbReference>